<organism evidence="1">
    <name type="scientific">Brassica oleracea</name>
    <name type="common">Wild cabbage</name>
    <dbReference type="NCBI Taxonomy" id="3712"/>
    <lineage>
        <taxon>Eukaryota</taxon>
        <taxon>Viridiplantae</taxon>
        <taxon>Streptophyta</taxon>
        <taxon>Embryophyta</taxon>
        <taxon>Tracheophyta</taxon>
        <taxon>Spermatophyta</taxon>
        <taxon>Magnoliopsida</taxon>
        <taxon>eudicotyledons</taxon>
        <taxon>Gunneridae</taxon>
        <taxon>Pentapetalae</taxon>
        <taxon>rosids</taxon>
        <taxon>malvids</taxon>
        <taxon>Brassicales</taxon>
        <taxon>Brassicaceae</taxon>
        <taxon>Brassiceae</taxon>
        <taxon>Brassica</taxon>
    </lineage>
</organism>
<name>A0A3P6GBJ2_BRAOL</name>
<accession>A0A3P6GBJ2</accession>
<dbReference type="AlphaFoldDB" id="A0A3P6GBJ2"/>
<gene>
    <name evidence="1" type="ORF">BOLC8T47854H</name>
</gene>
<reference evidence="1" key="1">
    <citation type="submission" date="2018-11" db="EMBL/GenBank/DDBJ databases">
        <authorList>
            <consortium name="Genoscope - CEA"/>
            <person name="William W."/>
        </authorList>
    </citation>
    <scope>NUCLEOTIDE SEQUENCE</scope>
</reference>
<proteinExistence type="predicted"/>
<evidence type="ECO:0000313" key="1">
    <source>
        <dbReference type="EMBL" id="VDD54625.1"/>
    </source>
</evidence>
<dbReference type="EMBL" id="LR031879">
    <property type="protein sequence ID" value="VDD54625.1"/>
    <property type="molecule type" value="Genomic_DNA"/>
</dbReference>
<sequence>MEAQCCKYRSYIFPCLSVGPSRSGFEKRGASCKSKRAKNFN</sequence>
<protein>
    <submittedName>
        <fullName evidence="1">Uncharacterized protein</fullName>
    </submittedName>
</protein>